<dbReference type="GO" id="GO:0035721">
    <property type="term" value="P:intraciliary retrograde transport"/>
    <property type="evidence" value="ECO:0007669"/>
    <property type="project" value="InterPro"/>
</dbReference>
<dbReference type="SUPFAM" id="SSF52540">
    <property type="entry name" value="P-loop containing nucleoside triphosphate hydrolases"/>
    <property type="match status" value="1"/>
</dbReference>
<dbReference type="InterPro" id="IPR027417">
    <property type="entry name" value="P-loop_NTPase"/>
</dbReference>
<dbReference type="Gene3D" id="3.40.50.300">
    <property type="entry name" value="P-loop containing nucleotide triphosphate hydrolases"/>
    <property type="match status" value="1"/>
</dbReference>
<dbReference type="Pfam" id="PF05783">
    <property type="entry name" value="DLIC"/>
    <property type="match status" value="1"/>
</dbReference>
<keyword evidence="9" id="KW-0970">Cilium biogenesis/degradation</keyword>
<feature type="compositionally biased region" description="Basic and acidic residues" evidence="15">
    <location>
        <begin position="72"/>
        <end position="88"/>
    </location>
</feature>
<evidence type="ECO:0000313" key="17">
    <source>
        <dbReference type="Proteomes" id="UP000838412"/>
    </source>
</evidence>
<feature type="region of interest" description="Disordered" evidence="15">
    <location>
        <begin position="72"/>
        <end position="91"/>
    </location>
</feature>
<evidence type="ECO:0000256" key="1">
    <source>
        <dbReference type="ARBA" id="ARBA00004120"/>
    </source>
</evidence>
<dbReference type="GO" id="GO:0005813">
    <property type="term" value="C:centrosome"/>
    <property type="evidence" value="ECO:0007669"/>
    <property type="project" value="UniProtKB-SubCell"/>
</dbReference>
<name>A0A8K0ET82_BRALA</name>
<keyword evidence="6" id="KW-0217">Developmental protein</keyword>
<keyword evidence="14" id="KW-0966">Cell projection</keyword>
<evidence type="ECO:0000256" key="12">
    <source>
        <dbReference type="ARBA" id="ARBA00023175"/>
    </source>
</evidence>
<dbReference type="InterPro" id="IPR022780">
    <property type="entry name" value="Dynein_light_int_chain"/>
</dbReference>
<dbReference type="InterPro" id="IPR040045">
    <property type="entry name" value="DYNC2LI1"/>
</dbReference>
<evidence type="ECO:0000256" key="15">
    <source>
        <dbReference type="SAM" id="MobiDB-lite"/>
    </source>
</evidence>
<feature type="region of interest" description="Disordered" evidence="15">
    <location>
        <begin position="383"/>
        <end position="414"/>
    </location>
</feature>
<dbReference type="GO" id="GO:0036064">
    <property type="term" value="C:ciliary basal body"/>
    <property type="evidence" value="ECO:0007669"/>
    <property type="project" value="TreeGrafter"/>
</dbReference>
<evidence type="ECO:0000256" key="11">
    <source>
        <dbReference type="ARBA" id="ARBA00023069"/>
    </source>
</evidence>
<reference evidence="16" key="1">
    <citation type="submission" date="2022-01" db="EMBL/GenBank/DDBJ databases">
        <authorList>
            <person name="Braso-Vives M."/>
        </authorList>
    </citation>
    <scope>NUCLEOTIDE SEQUENCE</scope>
</reference>
<keyword evidence="12" id="KW-0505">Motor protein</keyword>
<dbReference type="PANTHER" id="PTHR13236">
    <property type="entry name" value="DYNEIN 2 LIGHT INTERMEDIATE CHAIN, ISOFORM 2"/>
    <property type="match status" value="1"/>
</dbReference>
<dbReference type="AlphaFoldDB" id="A0A8K0ET82"/>
<keyword evidence="11" id="KW-0969">Cilium</keyword>
<dbReference type="GO" id="GO:0045504">
    <property type="term" value="F:dynein heavy chain binding"/>
    <property type="evidence" value="ECO:0007669"/>
    <property type="project" value="TreeGrafter"/>
</dbReference>
<sequence length="414" mass="46524">MVNCTLSDDVTRKPRLLMTFHTFHCPKQTGKVGELRRAGVWNDSSSSSGENFALNMSKGDSIWDLAIETVHQQEKDGKDGQQENRPAEESSVLLMGSKTSGKTSIILRFLDRDEAAKPTTALEFTFGRRARNNLAKDVVNIWELGGGTFLSRLVDTAINVNSVRQLAVILVLDLSRPDDLWVTMETLLKQVRAAADRSIAELDKLQPGVKQALRKKAWEKYDEHPDKDMVDPFPVPLVIVGGKYDVFQDFDSEKRKIICKTLRFVAHNYGASLLFFSLKMKQLIDRGRVMINHLSFGAAAPQLKSMQLEHSKPIYIPAGADAFQQIGPPPLPEGNVGTMSARNPVELWKQAFTGHFPQVSAVPTVQDDPAKDPQYAESSIDAMRQQKDEELERYRKNAERKSREIARMRDGLKM</sequence>
<dbReference type="GO" id="GO:0005874">
    <property type="term" value="C:microtubule"/>
    <property type="evidence" value="ECO:0007669"/>
    <property type="project" value="UniProtKB-KW"/>
</dbReference>
<dbReference type="GO" id="GO:0005868">
    <property type="term" value="C:cytoplasmic dynein complex"/>
    <property type="evidence" value="ECO:0007669"/>
    <property type="project" value="InterPro"/>
</dbReference>
<evidence type="ECO:0000256" key="2">
    <source>
        <dbReference type="ARBA" id="ARBA00004300"/>
    </source>
</evidence>
<feature type="compositionally biased region" description="Basic and acidic residues" evidence="15">
    <location>
        <begin position="384"/>
        <end position="414"/>
    </location>
</feature>
<keyword evidence="17" id="KW-1185">Reference proteome</keyword>
<dbReference type="GO" id="GO:0005930">
    <property type="term" value="C:axoneme"/>
    <property type="evidence" value="ECO:0007669"/>
    <property type="project" value="UniProtKB-SubCell"/>
</dbReference>
<evidence type="ECO:0000256" key="3">
    <source>
        <dbReference type="ARBA" id="ARBA00004430"/>
    </source>
</evidence>
<comment type="similarity">
    <text evidence="4">Belongs to the dynein light intermediate chain family.</text>
</comment>
<evidence type="ECO:0000256" key="10">
    <source>
        <dbReference type="ARBA" id="ARBA00023017"/>
    </source>
</evidence>
<evidence type="ECO:0000313" key="16">
    <source>
        <dbReference type="EMBL" id="CAH1261914.1"/>
    </source>
</evidence>
<evidence type="ECO:0000256" key="14">
    <source>
        <dbReference type="ARBA" id="ARBA00023273"/>
    </source>
</evidence>
<evidence type="ECO:0000256" key="9">
    <source>
        <dbReference type="ARBA" id="ARBA00022794"/>
    </source>
</evidence>
<evidence type="ECO:0000256" key="7">
    <source>
        <dbReference type="ARBA" id="ARBA00022490"/>
    </source>
</evidence>
<dbReference type="PANTHER" id="PTHR13236:SF0">
    <property type="entry name" value="CYTOPLASMIC DYNEIN 2 LIGHT INTERMEDIATE CHAIN 1"/>
    <property type="match status" value="1"/>
</dbReference>
<gene>
    <name evidence="16" type="primary">DYNC2LI1</name>
    <name evidence="16" type="ORF">BLAG_LOCUS17204</name>
</gene>
<dbReference type="GO" id="GO:0035735">
    <property type="term" value="P:intraciliary transport involved in cilium assembly"/>
    <property type="evidence" value="ECO:0007669"/>
    <property type="project" value="InterPro"/>
</dbReference>
<comment type="subcellular location">
    <subcellularLocation>
        <location evidence="3">Cytoplasm</location>
        <location evidence="3">Cytoskeleton</location>
        <location evidence="3">Cilium axoneme</location>
    </subcellularLocation>
    <subcellularLocation>
        <location evidence="1">Cytoplasm</location>
        <location evidence="1">Cytoskeleton</location>
        <location evidence="1">Cilium basal body</location>
    </subcellularLocation>
    <subcellularLocation>
        <location evidence="2">Cytoplasm</location>
        <location evidence="2">Cytoskeleton</location>
        <location evidence="2">Microtubule organizing center</location>
        <location evidence="2">Centrosome</location>
    </subcellularLocation>
</comment>
<keyword evidence="7" id="KW-0963">Cytoplasm</keyword>
<evidence type="ECO:0000256" key="13">
    <source>
        <dbReference type="ARBA" id="ARBA00023212"/>
    </source>
</evidence>
<evidence type="ECO:0000256" key="5">
    <source>
        <dbReference type="ARBA" id="ARBA00018863"/>
    </source>
</evidence>
<protein>
    <recommendedName>
        <fullName evidence="5">Cytoplasmic dynein 2 light intermediate chain 1</fullName>
    </recommendedName>
</protein>
<dbReference type="OrthoDB" id="10263060at2759"/>
<evidence type="ECO:0000256" key="6">
    <source>
        <dbReference type="ARBA" id="ARBA00022473"/>
    </source>
</evidence>
<dbReference type="EMBL" id="OV696689">
    <property type="protein sequence ID" value="CAH1261914.1"/>
    <property type="molecule type" value="Genomic_DNA"/>
</dbReference>
<proteinExistence type="inferred from homology"/>
<keyword evidence="13" id="KW-0206">Cytoskeleton</keyword>
<organism evidence="16 17">
    <name type="scientific">Branchiostoma lanceolatum</name>
    <name type="common">Common lancelet</name>
    <name type="synonym">Amphioxus lanceolatum</name>
    <dbReference type="NCBI Taxonomy" id="7740"/>
    <lineage>
        <taxon>Eukaryota</taxon>
        <taxon>Metazoa</taxon>
        <taxon>Chordata</taxon>
        <taxon>Cephalochordata</taxon>
        <taxon>Leptocardii</taxon>
        <taxon>Amphioxiformes</taxon>
        <taxon>Branchiostomatidae</taxon>
        <taxon>Branchiostoma</taxon>
    </lineage>
</organism>
<evidence type="ECO:0000256" key="4">
    <source>
        <dbReference type="ARBA" id="ARBA00006831"/>
    </source>
</evidence>
<evidence type="ECO:0000256" key="8">
    <source>
        <dbReference type="ARBA" id="ARBA00022701"/>
    </source>
</evidence>
<keyword evidence="10" id="KW-0243">Dynein</keyword>
<dbReference type="Proteomes" id="UP000838412">
    <property type="component" value="Chromosome 4"/>
</dbReference>
<keyword evidence="8" id="KW-0493">Microtubule</keyword>
<accession>A0A8K0ET82</accession>